<sequence length="244" mass="27213">MYGQPSTKGVPGYSDRQNTSLPFDKAGVRWEPSSIVVTFCIIVPYASSFPKPTTPFAMEAVYDPNSPVNLFMKILLSATIFARPKSTLDPPPMVRHTVHVDFTSCWEQLETIRGLVTSSNSLLSQAARQGGSRDARWLKTRAFQKLMRAQQHAASRLTVHAPECPKGLRAEVPAAIAIMFERYLTAKGMPQDTFLNHLTEAHYIEFRAFYEADGNVADLVGDQNDNNLVRSHGDTKEGFQYADE</sequence>
<comment type="caution">
    <text evidence="2">The sequence shown here is derived from an EMBL/GenBank/DDBJ whole genome shotgun (WGS) entry which is preliminary data.</text>
</comment>
<dbReference type="Proteomes" id="UP000696573">
    <property type="component" value="Unassembled WGS sequence"/>
</dbReference>
<proteinExistence type="predicted"/>
<evidence type="ECO:0000313" key="2">
    <source>
        <dbReference type="EMBL" id="CAH0028667.1"/>
    </source>
</evidence>
<accession>A0A9N9VLU0</accession>
<evidence type="ECO:0000313" key="3">
    <source>
        <dbReference type="Proteomes" id="UP000696573"/>
    </source>
</evidence>
<organism evidence="2 3">
    <name type="scientific">Clonostachys rhizophaga</name>
    <dbReference type="NCBI Taxonomy" id="160324"/>
    <lineage>
        <taxon>Eukaryota</taxon>
        <taxon>Fungi</taxon>
        <taxon>Dikarya</taxon>
        <taxon>Ascomycota</taxon>
        <taxon>Pezizomycotina</taxon>
        <taxon>Sordariomycetes</taxon>
        <taxon>Hypocreomycetidae</taxon>
        <taxon>Hypocreales</taxon>
        <taxon>Bionectriaceae</taxon>
        <taxon>Clonostachys</taxon>
    </lineage>
</organism>
<reference evidence="2" key="1">
    <citation type="submission" date="2021-10" db="EMBL/GenBank/DDBJ databases">
        <authorList>
            <person name="Piombo E."/>
        </authorList>
    </citation>
    <scope>NUCLEOTIDE SEQUENCE</scope>
</reference>
<dbReference type="EMBL" id="CABFNQ020000734">
    <property type="protein sequence ID" value="CAH0028667.1"/>
    <property type="molecule type" value="Genomic_DNA"/>
</dbReference>
<name>A0A9N9VLU0_9HYPO</name>
<feature type="region of interest" description="Disordered" evidence="1">
    <location>
        <begin position="225"/>
        <end position="244"/>
    </location>
</feature>
<protein>
    <submittedName>
        <fullName evidence="2">Uncharacterized protein</fullName>
    </submittedName>
</protein>
<gene>
    <name evidence="2" type="ORF">CRHIZ90672A_00012134</name>
</gene>
<keyword evidence="3" id="KW-1185">Reference proteome</keyword>
<dbReference type="OrthoDB" id="10569684at2759"/>
<evidence type="ECO:0000256" key="1">
    <source>
        <dbReference type="SAM" id="MobiDB-lite"/>
    </source>
</evidence>
<dbReference type="AlphaFoldDB" id="A0A9N9VLU0"/>